<feature type="domain" description="Pyrrolo-quinoline quinone repeat" evidence="6">
    <location>
        <begin position="67"/>
        <end position="308"/>
    </location>
</feature>
<dbReference type="EC" id="1.1.2.6" evidence="7"/>
<evidence type="ECO:0000256" key="4">
    <source>
        <dbReference type="SAM" id="MobiDB-lite"/>
    </source>
</evidence>
<dbReference type="Gene3D" id="2.140.10.10">
    <property type="entry name" value="Quinoprotein alcohol dehydrogenase-like superfamily"/>
    <property type="match status" value="1"/>
</dbReference>
<evidence type="ECO:0000313" key="8">
    <source>
        <dbReference type="Proteomes" id="UP001180536"/>
    </source>
</evidence>
<feature type="signal peptide" evidence="5">
    <location>
        <begin position="1"/>
        <end position="31"/>
    </location>
</feature>
<feature type="region of interest" description="Disordered" evidence="4">
    <location>
        <begin position="36"/>
        <end position="56"/>
    </location>
</feature>
<comment type="similarity">
    <text evidence="2">Belongs to the bacterial PQQ dehydrogenase family.</text>
</comment>
<dbReference type="RefSeq" id="WP_310345213.1">
    <property type="nucleotide sequence ID" value="NZ_JAVDXQ010000003.1"/>
</dbReference>
<dbReference type="SMART" id="SM00564">
    <property type="entry name" value="PQQ"/>
    <property type="match status" value="7"/>
</dbReference>
<feature type="chain" id="PRO_5046274319" evidence="5">
    <location>
        <begin position="32"/>
        <end position="536"/>
    </location>
</feature>
<dbReference type="InterPro" id="IPR011047">
    <property type="entry name" value="Quinoprotein_ADH-like_sf"/>
</dbReference>
<evidence type="ECO:0000256" key="2">
    <source>
        <dbReference type="ARBA" id="ARBA00008156"/>
    </source>
</evidence>
<keyword evidence="5" id="KW-0732">Signal</keyword>
<organism evidence="7 8">
    <name type="scientific">Pelomonas aquatica</name>
    <dbReference type="NCBI Taxonomy" id="431058"/>
    <lineage>
        <taxon>Bacteria</taxon>
        <taxon>Pseudomonadati</taxon>
        <taxon>Pseudomonadota</taxon>
        <taxon>Betaproteobacteria</taxon>
        <taxon>Burkholderiales</taxon>
        <taxon>Sphaerotilaceae</taxon>
        <taxon>Roseateles</taxon>
    </lineage>
</organism>
<proteinExistence type="inferred from homology"/>
<dbReference type="GO" id="GO:0047059">
    <property type="term" value="F:polyvinyl alcohol dehydrogenase (cytochrome) activity"/>
    <property type="evidence" value="ECO:0007669"/>
    <property type="project" value="UniProtKB-EC"/>
</dbReference>
<sequence>MNKTTWFQERAARGRAAVAAAALALPLCAAAAQGSEWSNAGGDRENTRSQPSEHRLGAGNVGRLAVRWVLTTAGDVSATPAVDADTVYVPDWAGWLYAVNRSNGSVRWAVHLPAVTGIPMDKARATPALGDGKVVIGTQGSILAGGGPGGRVLAFDKTTGALVWSTQADPHMAAIITQSATIHGDQVFVGVASQEEALAAFVPGYQLSFRGSMLALDLKTGAIRWRTLMAPAGYTGNAIWGSSPAVDTRRGAVYVATGNNYSVPPAVLACVAAAGSDAVAKAACLPADDHFDSVLALDMRTGAVRWATRAIPYDAWTVDCIPFFGDGDLCPSPAGPDYDFGQAPALFKAKAGKGKPVDLLGLGQKSGQYWALNPDTGAVVWVTQAGPGGTAGGLQWGSATDGTRIYTANANSNQVPWTPAGAAMPSTRGAWFGLDAATGQMLWQTLDPLAPAGVGGGPSGPVTTANGVVYGCSLDASGRMYALNGATGAILWSYPSGGSCLSGAAVADGTLYWGSGYSNFGFGTANSKLYAFMVPN</sequence>
<protein>
    <submittedName>
        <fullName evidence="7">Polyvinyl alcohol dehydrogenase (Cytochrome)</fullName>
        <ecNumber evidence="7">1.1.2.6</ecNumber>
    </submittedName>
</protein>
<dbReference type="PANTHER" id="PTHR32303">
    <property type="entry name" value="QUINOPROTEIN ALCOHOL DEHYDROGENASE (CYTOCHROME C)"/>
    <property type="match status" value="1"/>
</dbReference>
<dbReference type="EMBL" id="JAVDXQ010000003">
    <property type="protein sequence ID" value="MDR7297269.1"/>
    <property type="molecule type" value="Genomic_DNA"/>
</dbReference>
<reference evidence="7 8" key="1">
    <citation type="submission" date="2023-07" db="EMBL/GenBank/DDBJ databases">
        <title>Sorghum-associated microbial communities from plants grown in Nebraska, USA.</title>
        <authorList>
            <person name="Schachtman D."/>
        </authorList>
    </citation>
    <scope>NUCLEOTIDE SEQUENCE [LARGE SCALE GENOMIC DNA]</scope>
    <source>
        <strain evidence="7 8">BE310</strain>
    </source>
</reference>
<gene>
    <name evidence="7" type="ORF">J2X16_002616</name>
</gene>
<dbReference type="Pfam" id="PF13360">
    <property type="entry name" value="PQQ_2"/>
    <property type="match status" value="2"/>
</dbReference>
<comment type="cofactor">
    <cofactor evidence="1">
        <name>pyrroloquinoline quinone</name>
        <dbReference type="ChEBI" id="CHEBI:58442"/>
    </cofactor>
</comment>
<dbReference type="PANTHER" id="PTHR32303:SF10">
    <property type="entry name" value="OUTER MEMBRANE PROTEIN ASSEMBLY FACTOR BAMB"/>
    <property type="match status" value="1"/>
</dbReference>
<evidence type="ECO:0000256" key="5">
    <source>
        <dbReference type="SAM" id="SignalP"/>
    </source>
</evidence>
<dbReference type="SUPFAM" id="SSF50998">
    <property type="entry name" value="Quinoprotein alcohol dehydrogenase-like"/>
    <property type="match status" value="1"/>
</dbReference>
<keyword evidence="3 7" id="KW-0560">Oxidoreductase</keyword>
<feature type="compositionally biased region" description="Basic and acidic residues" evidence="4">
    <location>
        <begin position="42"/>
        <end position="56"/>
    </location>
</feature>
<dbReference type="Proteomes" id="UP001180536">
    <property type="component" value="Unassembled WGS sequence"/>
</dbReference>
<dbReference type="InterPro" id="IPR015943">
    <property type="entry name" value="WD40/YVTN_repeat-like_dom_sf"/>
</dbReference>
<dbReference type="InterPro" id="IPR002372">
    <property type="entry name" value="PQQ_rpt_dom"/>
</dbReference>
<dbReference type="InterPro" id="IPR018391">
    <property type="entry name" value="PQQ_b-propeller_rpt"/>
</dbReference>
<accession>A0ABU1Z9H5</accession>
<evidence type="ECO:0000313" key="7">
    <source>
        <dbReference type="EMBL" id="MDR7297269.1"/>
    </source>
</evidence>
<evidence type="ECO:0000256" key="1">
    <source>
        <dbReference type="ARBA" id="ARBA00001931"/>
    </source>
</evidence>
<comment type="caution">
    <text evidence="7">The sequence shown here is derived from an EMBL/GenBank/DDBJ whole genome shotgun (WGS) entry which is preliminary data.</text>
</comment>
<feature type="domain" description="Pyrrolo-quinoline quinone repeat" evidence="6">
    <location>
        <begin position="434"/>
        <end position="512"/>
    </location>
</feature>
<dbReference type="Gene3D" id="2.130.10.10">
    <property type="entry name" value="YVTN repeat-like/Quinoprotein amine dehydrogenase"/>
    <property type="match status" value="1"/>
</dbReference>
<keyword evidence="8" id="KW-1185">Reference proteome</keyword>
<evidence type="ECO:0000259" key="6">
    <source>
        <dbReference type="Pfam" id="PF13360"/>
    </source>
</evidence>
<name>A0ABU1Z9H5_9BURK</name>
<evidence type="ECO:0000256" key="3">
    <source>
        <dbReference type="ARBA" id="ARBA00023002"/>
    </source>
</evidence>